<gene>
    <name evidence="2" type="ORF">AMRN_0522</name>
    <name evidence="4" type="ORF">B0F89_12113</name>
    <name evidence="3" type="ORF">CPH92_05560</name>
</gene>
<dbReference type="AlphaFoldDB" id="A0A1T5CQX1"/>
<organism evidence="4 6">
    <name type="scientific">Malaciobacter marinus</name>
    <dbReference type="NCBI Taxonomy" id="505249"/>
    <lineage>
        <taxon>Bacteria</taxon>
        <taxon>Pseudomonadati</taxon>
        <taxon>Campylobacterota</taxon>
        <taxon>Epsilonproteobacteria</taxon>
        <taxon>Campylobacterales</taxon>
        <taxon>Arcobacteraceae</taxon>
        <taxon>Malaciobacter</taxon>
    </lineage>
</organism>
<evidence type="ECO:0000313" key="3">
    <source>
        <dbReference type="EMBL" id="PHO15679.1"/>
    </source>
</evidence>
<dbReference type="RefSeq" id="WP_079579201.1">
    <property type="nucleotide sequence ID" value="NZ_CP032101.1"/>
</dbReference>
<dbReference type="STRING" id="505249.SAMN06295997_1248"/>
<dbReference type="InterPro" id="IPR045655">
    <property type="entry name" value="DUF6394"/>
</dbReference>
<evidence type="ECO:0000256" key="1">
    <source>
        <dbReference type="SAM" id="Phobius"/>
    </source>
</evidence>
<reference evidence="2 7" key="4">
    <citation type="submission" date="2018-08" db="EMBL/GenBank/DDBJ databases">
        <title>Complete genome of the Arcobacter marinus type strain JCM 15502.</title>
        <authorList>
            <person name="Miller W.G."/>
            <person name="Yee E."/>
            <person name="Huynh S."/>
            <person name="Parker C.T."/>
        </authorList>
    </citation>
    <scope>NUCLEOTIDE SEQUENCE [LARGE SCALE GENOMIC DNA]</scope>
    <source>
        <strain evidence="2 7">JCM 15502</strain>
    </source>
</reference>
<feature type="transmembrane region" description="Helical" evidence="1">
    <location>
        <begin position="82"/>
        <end position="103"/>
    </location>
</feature>
<dbReference type="EMBL" id="PTIW01000021">
    <property type="protein sequence ID" value="PPK60454.1"/>
    <property type="molecule type" value="Genomic_DNA"/>
</dbReference>
<protein>
    <submittedName>
        <fullName evidence="2">Putative membrane protein</fullName>
    </submittedName>
</protein>
<feature type="transmembrane region" description="Helical" evidence="1">
    <location>
        <begin position="30"/>
        <end position="48"/>
    </location>
</feature>
<feature type="transmembrane region" description="Helical" evidence="1">
    <location>
        <begin position="55"/>
        <end position="76"/>
    </location>
</feature>
<reference evidence="4 6" key="3">
    <citation type="submission" date="2018-02" db="EMBL/GenBank/DDBJ databases">
        <title>Subsurface microbial communities from deep shales in Ohio and West Virginia, USA.</title>
        <authorList>
            <person name="Wrighton K."/>
        </authorList>
    </citation>
    <scope>NUCLEOTIDE SEQUENCE [LARGE SCALE GENOMIC DNA]</scope>
    <source>
        <strain evidence="4 6">MARC-MIP3H16</strain>
    </source>
</reference>
<dbReference type="Pfam" id="PF19931">
    <property type="entry name" value="DUF6394"/>
    <property type="match status" value="1"/>
</dbReference>
<sequence>MDWGKVTYIFFSLMSLTTTAGFIYEPNAVALFLAAGVNVISTILKIGVKNLLAAELLASSLVADLHLIPAFMVLTFTGDERLSIALAIGAVVANLFSIALALIESAKSESKDIY</sequence>
<evidence type="ECO:0000313" key="2">
    <source>
        <dbReference type="EMBL" id="AXX86290.1"/>
    </source>
</evidence>
<feature type="transmembrane region" description="Helical" evidence="1">
    <location>
        <begin position="7"/>
        <end position="24"/>
    </location>
</feature>
<proteinExistence type="predicted"/>
<evidence type="ECO:0000313" key="7">
    <source>
        <dbReference type="Proteomes" id="UP000264693"/>
    </source>
</evidence>
<name>A0A1T5CQX1_9BACT</name>
<keyword evidence="1" id="KW-0472">Membrane</keyword>
<keyword evidence="1" id="KW-1133">Transmembrane helix</keyword>
<dbReference type="KEGG" id="amar:AMRN_0522"/>
<dbReference type="Proteomes" id="UP000264693">
    <property type="component" value="Chromosome"/>
</dbReference>
<evidence type="ECO:0000313" key="4">
    <source>
        <dbReference type="EMBL" id="PPK60454.1"/>
    </source>
</evidence>
<reference evidence="3" key="2">
    <citation type="submission" date="2017-09" db="EMBL/GenBank/DDBJ databases">
        <authorList>
            <person name="Perez-Cataluna A."/>
            <person name="Figueras M.J."/>
            <person name="Salas-Masso N."/>
        </authorList>
    </citation>
    <scope>NUCLEOTIDE SEQUENCE</scope>
    <source>
        <strain evidence="3">CECT 7727</strain>
    </source>
</reference>
<evidence type="ECO:0000313" key="6">
    <source>
        <dbReference type="Proteomes" id="UP000239861"/>
    </source>
</evidence>
<keyword evidence="5" id="KW-1185">Reference proteome</keyword>
<dbReference type="EMBL" id="CP032101">
    <property type="protein sequence ID" value="AXX86290.1"/>
    <property type="molecule type" value="Genomic_DNA"/>
</dbReference>
<keyword evidence="1" id="KW-0812">Transmembrane</keyword>
<evidence type="ECO:0000313" key="5">
    <source>
        <dbReference type="Proteomes" id="UP000224740"/>
    </source>
</evidence>
<dbReference type="Proteomes" id="UP000224740">
    <property type="component" value="Unassembled WGS sequence"/>
</dbReference>
<dbReference type="EMBL" id="NXAO01000022">
    <property type="protein sequence ID" value="PHO15679.1"/>
    <property type="molecule type" value="Genomic_DNA"/>
</dbReference>
<accession>A0A1T5CQX1</accession>
<reference evidence="5" key="1">
    <citation type="submission" date="2017-09" db="EMBL/GenBank/DDBJ databases">
        <title>Arcobacter canalis sp. nov., a new species isolated from a water canal contaminated with urban sewage.</title>
        <authorList>
            <person name="Perez-Cataluna A."/>
            <person name="Salas-Masso N."/>
            <person name="Figueras M.J."/>
        </authorList>
    </citation>
    <scope>NUCLEOTIDE SEQUENCE [LARGE SCALE GENOMIC DNA]</scope>
    <source>
        <strain evidence="5">CECT 7727</strain>
    </source>
</reference>
<dbReference type="Proteomes" id="UP000239861">
    <property type="component" value="Unassembled WGS sequence"/>
</dbReference>